<evidence type="ECO:0000256" key="1">
    <source>
        <dbReference type="SAM" id="Coils"/>
    </source>
</evidence>
<evidence type="ECO:0000313" key="3">
    <source>
        <dbReference type="EMBL" id="MFH0263835.1"/>
    </source>
</evidence>
<keyword evidence="2" id="KW-0812">Transmembrane</keyword>
<comment type="caution">
    <text evidence="3">The sequence shown here is derived from an EMBL/GenBank/DDBJ whole genome shotgun (WGS) entry which is preliminary data.</text>
</comment>
<accession>A0ABW7IRW8</accession>
<reference evidence="3 4" key="1">
    <citation type="submission" date="2024-10" db="EMBL/GenBank/DDBJ databases">
        <authorList>
            <person name="Yibar A."/>
            <person name="Saticioglu I.B."/>
            <person name="Duman M."/>
            <person name="Ajmi N."/>
            <person name="Gurler F."/>
            <person name="Ay H."/>
            <person name="Onuk E."/>
            <person name="Guler S."/>
            <person name="Romalde J.L."/>
        </authorList>
    </citation>
    <scope>NUCLEOTIDE SEQUENCE [LARGE SCALE GENOMIC DNA]</scope>
    <source>
        <strain evidence="3 4">1-TCBS-B</strain>
    </source>
</reference>
<evidence type="ECO:0000313" key="4">
    <source>
        <dbReference type="Proteomes" id="UP001607125"/>
    </source>
</evidence>
<keyword evidence="2" id="KW-0472">Membrane</keyword>
<gene>
    <name evidence="3" type="ORF">ACGRH2_25845</name>
</gene>
<dbReference type="Proteomes" id="UP001607125">
    <property type="component" value="Unassembled WGS sequence"/>
</dbReference>
<feature type="coiled-coil region" evidence="1">
    <location>
        <begin position="66"/>
        <end position="93"/>
    </location>
</feature>
<evidence type="ECO:0000256" key="2">
    <source>
        <dbReference type="SAM" id="Phobius"/>
    </source>
</evidence>
<organism evidence="3 4">
    <name type="scientific">Vibrio barjaei</name>
    <dbReference type="NCBI Taxonomy" id="1676683"/>
    <lineage>
        <taxon>Bacteria</taxon>
        <taxon>Pseudomonadati</taxon>
        <taxon>Pseudomonadota</taxon>
        <taxon>Gammaproteobacteria</taxon>
        <taxon>Vibrionales</taxon>
        <taxon>Vibrionaceae</taxon>
        <taxon>Vibrio</taxon>
    </lineage>
</organism>
<protein>
    <submittedName>
        <fullName evidence="3">Uncharacterized protein</fullName>
    </submittedName>
</protein>
<keyword evidence="1" id="KW-0175">Coiled coil</keyword>
<name>A0ABW7IRW8_9VIBR</name>
<keyword evidence="2" id="KW-1133">Transmembrane helix</keyword>
<dbReference type="RefSeq" id="WP_394630423.1">
    <property type="nucleotide sequence ID" value="NZ_JBIHSF010000011.1"/>
</dbReference>
<keyword evidence="4" id="KW-1185">Reference proteome</keyword>
<sequence>MAVEKIENIDTSLLETIVVNVTSPATGFIQSPLFSSLLLAAVTLVVGFVTYKIYKLQQKQLDQDAATIVYLQVREAENRINELQRQTDQFGINVLTKPFITEDSWSIYKNRIIKYLDSDEVSCLTEFFSRVVTAEEARKEFCSNFQASQDEKARIQQRKVAEITWEYVAGKIDEATQNNQIDRFLSLSNNQAYVFSPNAPREKAAREFSNITFITPTSAGAKLKSLSGAV</sequence>
<proteinExistence type="predicted"/>
<dbReference type="EMBL" id="JBIHSF010000011">
    <property type="protein sequence ID" value="MFH0263835.1"/>
    <property type="molecule type" value="Genomic_DNA"/>
</dbReference>
<feature type="transmembrane region" description="Helical" evidence="2">
    <location>
        <begin position="33"/>
        <end position="54"/>
    </location>
</feature>